<dbReference type="AlphaFoldDB" id="A0A1I8M6R3"/>
<feature type="compositionally biased region" description="Basic and acidic residues" evidence="1">
    <location>
        <begin position="192"/>
        <end position="207"/>
    </location>
</feature>
<feature type="compositionally biased region" description="Gly residues" evidence="1">
    <location>
        <begin position="438"/>
        <end position="447"/>
    </location>
</feature>
<feature type="compositionally biased region" description="Low complexity" evidence="1">
    <location>
        <begin position="448"/>
        <end position="457"/>
    </location>
</feature>
<dbReference type="STRING" id="7370.A0A1I8M6R3"/>
<protein>
    <submittedName>
        <fullName evidence="2">Uncharacterized protein</fullName>
    </submittedName>
</protein>
<dbReference type="eggNOG" id="KOG1966">
    <property type="taxonomic scope" value="Eukaryota"/>
</dbReference>
<feature type="region of interest" description="Disordered" evidence="1">
    <location>
        <begin position="494"/>
        <end position="541"/>
    </location>
</feature>
<feature type="region of interest" description="Disordered" evidence="1">
    <location>
        <begin position="136"/>
        <end position="165"/>
    </location>
</feature>
<feature type="region of interest" description="Disordered" evidence="1">
    <location>
        <begin position="34"/>
        <end position="54"/>
    </location>
</feature>
<evidence type="ECO:0000256" key="1">
    <source>
        <dbReference type="SAM" id="MobiDB-lite"/>
    </source>
</evidence>
<feature type="compositionally biased region" description="Basic residues" evidence="1">
    <location>
        <begin position="35"/>
        <end position="44"/>
    </location>
</feature>
<sequence length="541" mass="58630">HRRLSYSRHAVDDRDLSTQVNYKMQMNFRRMFNDRKHHKRSKRGANKDGVKQNHVSFHDFQQNGTTKQFSHAEENPNNKLTEVTVVNETDDWEDGLTFTAKSSPDSDRANNNSLIAHIQNLPGFDASKARIVQHYATPSSSSTAREPRSPSESPEKLLSPDPPIGPTAAELILPWRRDRSYQSIVAENAIPEEDRNLSRDSDGERRVATPTATESQLPWKRQGDEVSDAVQQNEFPAWASNKEYLAYNSPSATFLGGINKPKQPKSVIGLFRRESSGSRGGAGGSIMTVDGVDGGSSARGSDPALAAALSQMVVPSAMPYNPRLDKRSQSISSGSGAAAGIGESGHAGPFPVTASHRRNVRRGSMLELSGDTIPEESYHHGYSKSLCEPAGEEWEAMLSEAERADHASTNSEKLLRSGREPLLSRLTPRAQIRRGMGAHHGAGGAAGGSASSSAMSSNKKSQVTTALLSTSTSDYDDDNDEDFDLYDDENIVVTTTVSNDPTNRRTPTRAAGSGSDGEGSSATTSTTTTIRLTRNNDESII</sequence>
<feature type="compositionally biased region" description="Low complexity" evidence="1">
    <location>
        <begin position="510"/>
        <end position="529"/>
    </location>
</feature>
<accession>A0A1I8M6R3</accession>
<feature type="region of interest" description="Disordered" evidence="1">
    <location>
        <begin position="326"/>
        <end position="361"/>
    </location>
</feature>
<feature type="region of interest" description="Disordered" evidence="1">
    <location>
        <begin position="186"/>
        <end position="222"/>
    </location>
</feature>
<proteinExistence type="predicted"/>
<dbReference type="EnsemblMetazoa" id="MDOA001806-RB">
    <property type="protein sequence ID" value="MDOA001806-PB"/>
    <property type="gene ID" value="MDOA001806"/>
</dbReference>
<name>A0A1I8M6R3_MUSDO</name>
<organism evidence="2">
    <name type="scientific">Musca domestica</name>
    <name type="common">House fly</name>
    <dbReference type="NCBI Taxonomy" id="7370"/>
    <lineage>
        <taxon>Eukaryota</taxon>
        <taxon>Metazoa</taxon>
        <taxon>Ecdysozoa</taxon>
        <taxon>Arthropoda</taxon>
        <taxon>Hexapoda</taxon>
        <taxon>Insecta</taxon>
        <taxon>Pterygota</taxon>
        <taxon>Neoptera</taxon>
        <taxon>Endopterygota</taxon>
        <taxon>Diptera</taxon>
        <taxon>Brachycera</taxon>
        <taxon>Muscomorpha</taxon>
        <taxon>Muscoidea</taxon>
        <taxon>Muscidae</taxon>
        <taxon>Musca</taxon>
    </lineage>
</organism>
<feature type="region of interest" description="Disordered" evidence="1">
    <location>
        <begin position="399"/>
        <end position="458"/>
    </location>
</feature>
<dbReference type="VEuPathDB" id="VectorBase:MDOMA2_005896"/>
<feature type="compositionally biased region" description="Basic and acidic residues" evidence="1">
    <location>
        <begin position="145"/>
        <end position="155"/>
    </location>
</feature>
<feature type="compositionally biased region" description="Polar residues" evidence="1">
    <location>
        <begin position="494"/>
        <end position="505"/>
    </location>
</feature>
<dbReference type="VEuPathDB" id="VectorBase:MDOA001806"/>
<reference evidence="2" key="1">
    <citation type="submission" date="2020-05" db="UniProtKB">
        <authorList>
            <consortium name="EnsemblMetazoa"/>
        </authorList>
    </citation>
    <scope>IDENTIFICATION</scope>
    <source>
        <strain evidence="2">Aabys</strain>
    </source>
</reference>
<evidence type="ECO:0000313" key="2">
    <source>
        <dbReference type="EnsemblMetazoa" id="MDOA001806-PB"/>
    </source>
</evidence>